<dbReference type="Pfam" id="PF12796">
    <property type="entry name" value="Ank_2"/>
    <property type="match status" value="1"/>
</dbReference>
<dbReference type="InterPro" id="IPR002110">
    <property type="entry name" value="Ankyrin_rpt"/>
</dbReference>
<feature type="repeat" description="ANK" evidence="3">
    <location>
        <begin position="336"/>
        <end position="372"/>
    </location>
</feature>
<feature type="compositionally biased region" description="Acidic residues" evidence="5">
    <location>
        <begin position="240"/>
        <end position="250"/>
    </location>
</feature>
<dbReference type="AlphaFoldDB" id="A0AAN7YCV0"/>
<sequence length="448" mass="50276">MSGTLQTLSSSYHVVSLAYDLVCLVKKVVHAKPEAQRWLDQCKDLEKLAIGVRRELKARAKEHQHGRETSKHDLAVEKVLRSSIRRCKISLESMIEQLQPLNEVREEKLLKSLPDRVKFVFEEDFINSQQNLIDRQIRNISLAFHLLASSERRADRAERQIDSARVQRVEQLLEQLLSQRLERTSTEPGFGEDATLTERAIDAQEVTAGPSGTGQTHAQAVDADAGHASEEGVVDASSIDLDDSDSDLADSDSRNISRESILDVARSPLLEAIKLKDVDTAKALLAVMEDDELRIYDEDGWTLLHHAVLAHPKIMYALLKRSTVQASEYTNTQNDQGQTVLMDAAKQADSAQGCEMVKLLLEYQCDVNVQDGIKRTALHFAINRPPDPEGNSEKVIDMLLDKGANAKLILESGAEYRLKHYPALKTRVEESEQPSSSKPRRFSLNRRL</sequence>
<evidence type="ECO:0000256" key="3">
    <source>
        <dbReference type="PROSITE-ProRule" id="PRU00023"/>
    </source>
</evidence>
<evidence type="ECO:0000256" key="1">
    <source>
        <dbReference type="ARBA" id="ARBA00022737"/>
    </source>
</evidence>
<dbReference type="InterPro" id="IPR036770">
    <property type="entry name" value="Ankyrin_rpt-contain_sf"/>
</dbReference>
<dbReference type="EMBL" id="JAVRRJ010000011">
    <property type="protein sequence ID" value="KAK5080923.1"/>
    <property type="molecule type" value="Genomic_DNA"/>
</dbReference>
<protein>
    <submittedName>
        <fullName evidence="6">Uncharacterized protein</fullName>
    </submittedName>
</protein>
<feature type="compositionally biased region" description="Basic residues" evidence="5">
    <location>
        <begin position="438"/>
        <end position="448"/>
    </location>
</feature>
<dbReference type="PANTHER" id="PTHR24180">
    <property type="entry name" value="CYCLIN-DEPENDENT KINASE INHIBITOR 2C-RELATED"/>
    <property type="match status" value="1"/>
</dbReference>
<keyword evidence="2 3" id="KW-0040">ANK repeat</keyword>
<comment type="caution">
    <text evidence="6">The sequence shown here is derived from an EMBL/GenBank/DDBJ whole genome shotgun (WGS) entry which is preliminary data.</text>
</comment>
<dbReference type="SMART" id="SM00248">
    <property type="entry name" value="ANK"/>
    <property type="match status" value="4"/>
</dbReference>
<organism evidence="6 7">
    <name type="scientific">Lithohypha guttulata</name>
    <dbReference type="NCBI Taxonomy" id="1690604"/>
    <lineage>
        <taxon>Eukaryota</taxon>
        <taxon>Fungi</taxon>
        <taxon>Dikarya</taxon>
        <taxon>Ascomycota</taxon>
        <taxon>Pezizomycotina</taxon>
        <taxon>Eurotiomycetes</taxon>
        <taxon>Chaetothyriomycetidae</taxon>
        <taxon>Chaetothyriales</taxon>
        <taxon>Trichomeriaceae</taxon>
        <taxon>Lithohypha</taxon>
    </lineage>
</organism>
<gene>
    <name evidence="6" type="ORF">LTR05_008239</name>
</gene>
<feature type="coiled-coil region" evidence="4">
    <location>
        <begin position="147"/>
        <end position="174"/>
    </location>
</feature>
<dbReference type="SUPFAM" id="SSF48403">
    <property type="entry name" value="Ankyrin repeat"/>
    <property type="match status" value="1"/>
</dbReference>
<dbReference type="PROSITE" id="PS50088">
    <property type="entry name" value="ANK_REPEAT"/>
    <property type="match status" value="1"/>
</dbReference>
<evidence type="ECO:0000256" key="5">
    <source>
        <dbReference type="SAM" id="MobiDB-lite"/>
    </source>
</evidence>
<evidence type="ECO:0000256" key="4">
    <source>
        <dbReference type="SAM" id="Coils"/>
    </source>
</evidence>
<feature type="region of interest" description="Disordered" evidence="5">
    <location>
        <begin position="206"/>
        <end position="252"/>
    </location>
</feature>
<reference evidence="6 7" key="1">
    <citation type="submission" date="2023-08" db="EMBL/GenBank/DDBJ databases">
        <title>Black Yeasts Isolated from many extreme environments.</title>
        <authorList>
            <person name="Coleine C."/>
            <person name="Stajich J.E."/>
            <person name="Selbmann L."/>
        </authorList>
    </citation>
    <scope>NUCLEOTIDE SEQUENCE [LARGE SCALE GENOMIC DNA]</scope>
    <source>
        <strain evidence="6 7">CCFEE 5910</strain>
    </source>
</reference>
<evidence type="ECO:0000313" key="6">
    <source>
        <dbReference type="EMBL" id="KAK5080923.1"/>
    </source>
</evidence>
<evidence type="ECO:0000256" key="2">
    <source>
        <dbReference type="ARBA" id="ARBA00023043"/>
    </source>
</evidence>
<keyword evidence="1" id="KW-0677">Repeat</keyword>
<keyword evidence="7" id="KW-1185">Reference proteome</keyword>
<proteinExistence type="predicted"/>
<dbReference type="InterPro" id="IPR051637">
    <property type="entry name" value="Ank_repeat_dom-contain_49"/>
</dbReference>
<accession>A0AAN7YCV0</accession>
<keyword evidence="4" id="KW-0175">Coiled coil</keyword>
<dbReference type="Gene3D" id="1.25.40.20">
    <property type="entry name" value="Ankyrin repeat-containing domain"/>
    <property type="match status" value="1"/>
</dbReference>
<feature type="region of interest" description="Disordered" evidence="5">
    <location>
        <begin position="427"/>
        <end position="448"/>
    </location>
</feature>
<evidence type="ECO:0000313" key="7">
    <source>
        <dbReference type="Proteomes" id="UP001309876"/>
    </source>
</evidence>
<name>A0AAN7YCV0_9EURO</name>
<dbReference type="PANTHER" id="PTHR24180:SF45">
    <property type="entry name" value="POLY [ADP-RIBOSE] POLYMERASE TANKYRASE"/>
    <property type="match status" value="1"/>
</dbReference>
<dbReference type="Proteomes" id="UP001309876">
    <property type="component" value="Unassembled WGS sequence"/>
</dbReference>